<dbReference type="Pfam" id="PF04264">
    <property type="entry name" value="YceI"/>
    <property type="match status" value="1"/>
</dbReference>
<dbReference type="SUPFAM" id="SSF101874">
    <property type="entry name" value="YceI-like"/>
    <property type="match status" value="1"/>
</dbReference>
<evidence type="ECO:0000256" key="1">
    <source>
        <dbReference type="SAM" id="SignalP"/>
    </source>
</evidence>
<dbReference type="InterPro" id="IPR036761">
    <property type="entry name" value="TTHA0802/YceI-like_sf"/>
</dbReference>
<dbReference type="InterPro" id="IPR007372">
    <property type="entry name" value="Lipid/polyisoprenoid-bd_YceI"/>
</dbReference>
<evidence type="ECO:0000313" key="3">
    <source>
        <dbReference type="EMBL" id="MBD1365544.1"/>
    </source>
</evidence>
<dbReference type="Proteomes" id="UP000606600">
    <property type="component" value="Unassembled WGS sequence"/>
</dbReference>
<sequence length="177" mass="19290">MRKAFLAIALLIISVTAFGQVKNNVSKSSITFKIKNLGINTGGKIGVMQANVAFDPAKLAASKIDAVADMTTITTDNDMRDNHIKNENYFDVVKYPKITMSSVSFTRKNADNYIGKFNITIKDKTKVIDVPFSYITNATIAYLKGSFKISRADFGIGGSTMTLADEATINVEVETAK</sequence>
<gene>
    <name evidence="3" type="ORF">IDJ77_17145</name>
</gene>
<dbReference type="RefSeq" id="WP_191190212.1">
    <property type="nucleotide sequence ID" value="NZ_JACWMY010000009.1"/>
</dbReference>
<evidence type="ECO:0000259" key="2">
    <source>
        <dbReference type="SMART" id="SM00867"/>
    </source>
</evidence>
<dbReference type="EMBL" id="JACWMY010000009">
    <property type="protein sequence ID" value="MBD1365544.1"/>
    <property type="molecule type" value="Genomic_DNA"/>
</dbReference>
<protein>
    <submittedName>
        <fullName evidence="3">YceI family protein</fullName>
    </submittedName>
</protein>
<keyword evidence="4" id="KW-1185">Reference proteome</keyword>
<comment type="caution">
    <text evidence="3">The sequence shown here is derived from an EMBL/GenBank/DDBJ whole genome shotgun (WGS) entry which is preliminary data.</text>
</comment>
<dbReference type="SMART" id="SM00867">
    <property type="entry name" value="YceI"/>
    <property type="match status" value="1"/>
</dbReference>
<dbReference type="Gene3D" id="2.40.128.110">
    <property type="entry name" value="Lipid/polyisoprenoid-binding, YceI-like"/>
    <property type="match status" value="1"/>
</dbReference>
<feature type="signal peptide" evidence="1">
    <location>
        <begin position="1"/>
        <end position="19"/>
    </location>
</feature>
<feature type="chain" id="PRO_5045754180" evidence="1">
    <location>
        <begin position="20"/>
        <end position="177"/>
    </location>
</feature>
<name>A0ABR7WTB1_9SPHI</name>
<feature type="domain" description="Lipid/polyisoprenoid-binding YceI-like" evidence="2">
    <location>
        <begin position="22"/>
        <end position="176"/>
    </location>
</feature>
<accession>A0ABR7WTB1</accession>
<organism evidence="3 4">
    <name type="scientific">Mucilaginibacter pankratovii</name>
    <dbReference type="NCBI Taxonomy" id="2772110"/>
    <lineage>
        <taxon>Bacteria</taxon>
        <taxon>Pseudomonadati</taxon>
        <taxon>Bacteroidota</taxon>
        <taxon>Sphingobacteriia</taxon>
        <taxon>Sphingobacteriales</taxon>
        <taxon>Sphingobacteriaceae</taxon>
        <taxon>Mucilaginibacter</taxon>
    </lineage>
</organism>
<proteinExistence type="predicted"/>
<evidence type="ECO:0000313" key="4">
    <source>
        <dbReference type="Proteomes" id="UP000606600"/>
    </source>
</evidence>
<keyword evidence="1" id="KW-0732">Signal</keyword>
<reference evidence="3 4" key="1">
    <citation type="submission" date="2020-09" db="EMBL/GenBank/DDBJ databases">
        <title>Novel species of Mucilaginibacter isolated from a glacier on the Tibetan Plateau.</title>
        <authorList>
            <person name="Liu Q."/>
            <person name="Xin Y.-H."/>
        </authorList>
    </citation>
    <scope>NUCLEOTIDE SEQUENCE [LARGE SCALE GENOMIC DNA]</scope>
    <source>
        <strain evidence="3 4">ZT4R22</strain>
    </source>
</reference>
<dbReference type="PANTHER" id="PTHR34406">
    <property type="entry name" value="PROTEIN YCEI"/>
    <property type="match status" value="1"/>
</dbReference>
<dbReference type="PANTHER" id="PTHR34406:SF1">
    <property type="entry name" value="PROTEIN YCEI"/>
    <property type="match status" value="1"/>
</dbReference>